<dbReference type="KEGG" id="cai:Caci_0138"/>
<evidence type="ECO:0000313" key="1">
    <source>
        <dbReference type="EMBL" id="ACU69093.1"/>
    </source>
</evidence>
<dbReference type="InParanoid" id="C7QHF4"/>
<name>C7QHF4_CATAD</name>
<reference evidence="1 2" key="1">
    <citation type="journal article" date="2009" name="Stand. Genomic Sci.">
        <title>Complete genome sequence of Catenulispora acidiphila type strain (ID 139908).</title>
        <authorList>
            <person name="Copeland A."/>
            <person name="Lapidus A."/>
            <person name="Glavina Del Rio T."/>
            <person name="Nolan M."/>
            <person name="Lucas S."/>
            <person name="Chen F."/>
            <person name="Tice H."/>
            <person name="Cheng J.F."/>
            <person name="Bruce D."/>
            <person name="Goodwin L."/>
            <person name="Pitluck S."/>
            <person name="Mikhailova N."/>
            <person name="Pati A."/>
            <person name="Ivanova N."/>
            <person name="Mavromatis K."/>
            <person name="Chen A."/>
            <person name="Palaniappan K."/>
            <person name="Chain P."/>
            <person name="Land M."/>
            <person name="Hauser L."/>
            <person name="Chang Y.J."/>
            <person name="Jeffries C.D."/>
            <person name="Chertkov O."/>
            <person name="Brettin T."/>
            <person name="Detter J.C."/>
            <person name="Han C."/>
            <person name="Ali Z."/>
            <person name="Tindall B.J."/>
            <person name="Goker M."/>
            <person name="Bristow J."/>
            <person name="Eisen J.A."/>
            <person name="Markowitz V."/>
            <person name="Hugenholtz P."/>
            <person name="Kyrpides N.C."/>
            <person name="Klenk H.P."/>
        </authorList>
    </citation>
    <scope>NUCLEOTIDE SEQUENCE [LARGE SCALE GENOMIC DNA]</scope>
    <source>
        <strain evidence="2">DSM 44928 / JCM 14897 / NBRC 102108 / NRRL B-24433 / ID139908</strain>
    </source>
</reference>
<organism evidence="1 2">
    <name type="scientific">Catenulispora acidiphila (strain DSM 44928 / JCM 14897 / NBRC 102108 / NRRL B-24433 / ID139908)</name>
    <dbReference type="NCBI Taxonomy" id="479433"/>
    <lineage>
        <taxon>Bacteria</taxon>
        <taxon>Bacillati</taxon>
        <taxon>Actinomycetota</taxon>
        <taxon>Actinomycetes</taxon>
        <taxon>Catenulisporales</taxon>
        <taxon>Catenulisporaceae</taxon>
        <taxon>Catenulispora</taxon>
    </lineage>
</organism>
<dbReference type="EMBL" id="CP001700">
    <property type="protein sequence ID" value="ACU69093.1"/>
    <property type="molecule type" value="Genomic_DNA"/>
</dbReference>
<evidence type="ECO:0000313" key="2">
    <source>
        <dbReference type="Proteomes" id="UP000000851"/>
    </source>
</evidence>
<dbReference type="Proteomes" id="UP000000851">
    <property type="component" value="Chromosome"/>
</dbReference>
<dbReference type="STRING" id="479433.Caci_0138"/>
<keyword evidence="2" id="KW-1185">Reference proteome</keyword>
<gene>
    <name evidence="1" type="ordered locus">Caci_0138</name>
</gene>
<sequence length="35" mass="3552">MNSLELFRLRPSASGSGIGARVRSLPVTGLAAVPA</sequence>
<dbReference type="AlphaFoldDB" id="C7QHF4"/>
<proteinExistence type="predicted"/>
<accession>C7QHF4</accession>
<dbReference type="HOGENOM" id="CLU_3364019_0_0_11"/>
<protein>
    <submittedName>
        <fullName evidence="1">Uncharacterized protein</fullName>
    </submittedName>
</protein>